<dbReference type="STRING" id="360095.BARBAKC583_1283"/>
<reference evidence="1 2" key="1">
    <citation type="submission" date="2006-12" db="EMBL/GenBank/DDBJ databases">
        <authorList>
            <person name="Hendrix L."/>
            <person name="Mohamoud Y."/>
            <person name="Radune D."/>
            <person name="Shvartsbeyn A."/>
            <person name="Daugherty S."/>
            <person name="Dodson R."/>
            <person name="Durkin A.S."/>
            <person name="Harkins D."/>
            <person name="Huot H."/>
            <person name="Kothari S.P."/>
            <person name="Madupu R."/>
            <person name="Li J."/>
            <person name="Nelson W.C."/>
            <person name="Shrivastava S."/>
            <person name="Giglio M.G."/>
            <person name="Haft D."/>
            <person name="Selengut J."/>
            <person name="Fraser-Ligget C."/>
            <person name="Seshadri R."/>
        </authorList>
    </citation>
    <scope>NUCLEOTIDE SEQUENCE [LARGE SCALE GENOMIC DNA]</scope>
    <source>
        <strain evidence="2">ATCC 35685 / NCTC 12138 / KC583</strain>
    </source>
</reference>
<evidence type="ECO:0000313" key="1">
    <source>
        <dbReference type="EMBL" id="ABM45627.1"/>
    </source>
</evidence>
<dbReference type="Proteomes" id="UP000000643">
    <property type="component" value="Chromosome"/>
</dbReference>
<accession>A1UU79</accession>
<dbReference type="EMBL" id="CP000524">
    <property type="protein sequence ID" value="ABM45627.1"/>
    <property type="molecule type" value="Genomic_DNA"/>
</dbReference>
<name>A1UU79_BARBK</name>
<organism evidence="1 2">
    <name type="scientific">Bartonella bacilliformis (strain ATCC 35685 / KC583 / Herrer 020/F12,63)</name>
    <dbReference type="NCBI Taxonomy" id="360095"/>
    <lineage>
        <taxon>Bacteria</taxon>
        <taxon>Pseudomonadati</taxon>
        <taxon>Pseudomonadota</taxon>
        <taxon>Alphaproteobacteria</taxon>
        <taxon>Hyphomicrobiales</taxon>
        <taxon>Bartonellaceae</taxon>
        <taxon>Bartonella</taxon>
    </lineage>
</organism>
<evidence type="ECO:0000313" key="2">
    <source>
        <dbReference type="Proteomes" id="UP000000643"/>
    </source>
</evidence>
<dbReference type="AlphaFoldDB" id="A1UU79"/>
<proteinExistence type="predicted"/>
<sequence>MLYRIILRTILDTIAQKICFLLYNTIRITETKERISNP</sequence>
<dbReference type="KEGG" id="bbk:BARBAKC583_1283"/>
<gene>
    <name evidence="1" type="ordered locus">BARBAKC583_1283</name>
</gene>
<protein>
    <submittedName>
        <fullName evidence="1">Uncharacterized protein</fullName>
    </submittedName>
</protein>
<dbReference type="HOGENOM" id="CLU_3324962_0_0_5"/>